<evidence type="ECO:0000313" key="1">
    <source>
        <dbReference type="EMBL" id="SVE58277.1"/>
    </source>
</evidence>
<sequence>MIKPSFQQLLYSQSLDTWVVSGVAQVDALVDEVYHQFLGHELKKNSRKTKSTLKIILLNLYSAFVSDPELYLRYSRDENFYSSSNHYVSQFVSYQSLVTKVIPGLVRLSLIQDNPGFIDRESIRGNRAVRDHIDHSREIHLFESSQKSGFVRYLGEFSCAG</sequence>
<gene>
    <name evidence="1" type="ORF">METZ01_LOCUS511131</name>
</gene>
<reference evidence="1" key="1">
    <citation type="submission" date="2018-05" db="EMBL/GenBank/DDBJ databases">
        <authorList>
            <person name="Lanie J.A."/>
            <person name="Ng W.-L."/>
            <person name="Kazmierczak K.M."/>
            <person name="Andrzejewski T.M."/>
            <person name="Davidsen T.M."/>
            <person name="Wayne K.J."/>
            <person name="Tettelin H."/>
            <person name="Glass J.I."/>
            <person name="Rusch D."/>
            <person name="Podicherti R."/>
            <person name="Tsui H.-C.T."/>
            <person name="Winkler M.E."/>
        </authorList>
    </citation>
    <scope>NUCLEOTIDE SEQUENCE</scope>
</reference>
<protein>
    <submittedName>
        <fullName evidence="1">Uncharacterized protein</fullName>
    </submittedName>
</protein>
<proteinExistence type="predicted"/>
<organism evidence="1">
    <name type="scientific">marine metagenome</name>
    <dbReference type="NCBI Taxonomy" id="408172"/>
    <lineage>
        <taxon>unclassified sequences</taxon>
        <taxon>metagenomes</taxon>
        <taxon>ecological metagenomes</taxon>
    </lineage>
</organism>
<accession>A0A383EN52</accession>
<dbReference type="EMBL" id="UINC01227408">
    <property type="protein sequence ID" value="SVE58277.1"/>
    <property type="molecule type" value="Genomic_DNA"/>
</dbReference>
<name>A0A383EN52_9ZZZZ</name>
<dbReference type="AlphaFoldDB" id="A0A383EN52"/>
<feature type="non-terminal residue" evidence="1">
    <location>
        <position position="161"/>
    </location>
</feature>